<evidence type="ECO:0000313" key="2">
    <source>
        <dbReference type="Proteomes" id="UP000061660"/>
    </source>
</evidence>
<name>A0A0U2MUX2_9BACL</name>
<dbReference type="RefSeq" id="WP_062407615.1">
    <property type="nucleotide sequence ID" value="NZ_CP013652.1"/>
</dbReference>
<dbReference type="OrthoDB" id="2680436at2"/>
<dbReference type="PATRIC" id="fig|162209.4.peg.1023"/>
<dbReference type="Proteomes" id="UP000061660">
    <property type="component" value="Chromosome"/>
</dbReference>
<dbReference type="STRING" id="162209.IJ22_09610"/>
<proteinExistence type="predicted"/>
<dbReference type="AlphaFoldDB" id="A0A0U2MUX2"/>
<protein>
    <submittedName>
        <fullName evidence="1">Uncharacterized protein</fullName>
    </submittedName>
</protein>
<reference evidence="2" key="1">
    <citation type="submission" date="2015-12" db="EMBL/GenBank/DDBJ databases">
        <title>Complete genome sequences of two moderately thermophilic Paenibacillus species.</title>
        <authorList>
            <person name="Butler R.III."/>
            <person name="Wang J."/>
            <person name="Stark B.C."/>
            <person name="Pombert J.-F."/>
        </authorList>
    </citation>
    <scope>NUCLEOTIDE SEQUENCE [LARGE SCALE GENOMIC DNA]</scope>
    <source>
        <strain evidence="2">32O-Y</strain>
    </source>
</reference>
<keyword evidence="2" id="KW-1185">Reference proteome</keyword>
<dbReference type="EMBL" id="CP013652">
    <property type="protein sequence ID" value="ALS21343.1"/>
    <property type="molecule type" value="Genomic_DNA"/>
</dbReference>
<dbReference type="KEGG" id="pnp:IJ22_09610"/>
<gene>
    <name evidence="1" type="ORF">IJ22_09610</name>
</gene>
<reference evidence="1 2" key="2">
    <citation type="journal article" date="2016" name="Genome Announc.">
        <title>Complete Genome Sequences of Two Interactive Moderate Thermophiles, Paenibacillus napthalenovorans 32O-Y and Paenibacillus sp. 32O-W.</title>
        <authorList>
            <person name="Butler R.R.III."/>
            <person name="Wang J."/>
            <person name="Stark B.C."/>
            <person name="Pombert J.F."/>
        </authorList>
    </citation>
    <scope>NUCLEOTIDE SEQUENCE [LARGE SCALE GENOMIC DNA]</scope>
    <source>
        <strain evidence="1 2">32O-Y</strain>
    </source>
</reference>
<organism evidence="1 2">
    <name type="scientific">Paenibacillus naphthalenovorans</name>
    <dbReference type="NCBI Taxonomy" id="162209"/>
    <lineage>
        <taxon>Bacteria</taxon>
        <taxon>Bacillati</taxon>
        <taxon>Bacillota</taxon>
        <taxon>Bacilli</taxon>
        <taxon>Bacillales</taxon>
        <taxon>Paenibacillaceae</taxon>
        <taxon>Paenibacillus</taxon>
    </lineage>
</organism>
<accession>A0A0U2MUX2</accession>
<sequence length="151" mass="17181">MAKFWLMPVQWDGSYAVLGEERLLLEPEQARIRFVEALRPVHPRLLLSFKAELLLADEALEACGTDALPFDLGQGQPIRLAAGEQKGQEPEQGEDYPLSHCAEAYFNRLMTPQEALSLLSQTDAGKEAEPWLETMRQWLEQGRFVILLRED</sequence>
<evidence type="ECO:0000313" key="1">
    <source>
        <dbReference type="EMBL" id="ALS21343.1"/>
    </source>
</evidence>